<dbReference type="Proteomes" id="UP001431209">
    <property type="component" value="Unassembled WGS sequence"/>
</dbReference>
<name>A0AAW2Z0M0_9EUKA</name>
<evidence type="ECO:0000313" key="1">
    <source>
        <dbReference type="EMBL" id="KAL0483341.1"/>
    </source>
</evidence>
<gene>
    <name evidence="1" type="ORF">AKO1_014717</name>
</gene>
<evidence type="ECO:0008006" key="3">
    <source>
        <dbReference type="Google" id="ProtNLM"/>
    </source>
</evidence>
<dbReference type="EMBL" id="JAOPGA020000950">
    <property type="protein sequence ID" value="KAL0483341.1"/>
    <property type="molecule type" value="Genomic_DNA"/>
</dbReference>
<proteinExistence type="predicted"/>
<organism evidence="1 2">
    <name type="scientific">Acrasis kona</name>
    <dbReference type="NCBI Taxonomy" id="1008807"/>
    <lineage>
        <taxon>Eukaryota</taxon>
        <taxon>Discoba</taxon>
        <taxon>Heterolobosea</taxon>
        <taxon>Tetramitia</taxon>
        <taxon>Eutetramitia</taxon>
        <taxon>Acrasidae</taxon>
        <taxon>Acrasis</taxon>
    </lineage>
</organism>
<sequence length="123" mass="14388">MRISLKTAASYKNVIRHQIWTIEKVYAQVNGHCSCDESHFGKIDQGQITYRDEEQPMEKLEPLFLKKNNMFNVFASQPKSFTQMENFTMKIDDKRTMQFSLTLPPSEIPPSYKALLYLKFDNG</sequence>
<evidence type="ECO:0000313" key="2">
    <source>
        <dbReference type="Proteomes" id="UP001431209"/>
    </source>
</evidence>
<accession>A0AAW2Z0M0</accession>
<keyword evidence="2" id="KW-1185">Reference proteome</keyword>
<protein>
    <recommendedName>
        <fullName evidence="3">Vitellogenin</fullName>
    </recommendedName>
</protein>
<reference evidence="1 2" key="1">
    <citation type="submission" date="2024-03" db="EMBL/GenBank/DDBJ databases">
        <title>The Acrasis kona genome and developmental transcriptomes reveal deep origins of eukaryotic multicellular pathways.</title>
        <authorList>
            <person name="Sheikh S."/>
            <person name="Fu C.-J."/>
            <person name="Brown M.W."/>
            <person name="Baldauf S.L."/>
        </authorList>
    </citation>
    <scope>NUCLEOTIDE SEQUENCE [LARGE SCALE GENOMIC DNA]</scope>
    <source>
        <strain evidence="1 2">ATCC MYA-3509</strain>
    </source>
</reference>
<comment type="caution">
    <text evidence="1">The sequence shown here is derived from an EMBL/GenBank/DDBJ whole genome shotgun (WGS) entry which is preliminary data.</text>
</comment>
<dbReference type="AlphaFoldDB" id="A0AAW2Z0M0"/>